<name>A0ABV9QHS3_9FIRM</name>
<feature type="transmembrane region" description="Helical" evidence="10">
    <location>
        <begin position="262"/>
        <end position="284"/>
    </location>
</feature>
<keyword evidence="8 10" id="KW-0472">Membrane</keyword>
<dbReference type="InterPro" id="IPR051327">
    <property type="entry name" value="MATE_MepA_subfamily"/>
</dbReference>
<feature type="transmembrane region" description="Helical" evidence="10">
    <location>
        <begin position="85"/>
        <end position="108"/>
    </location>
</feature>
<feature type="transmembrane region" description="Helical" evidence="10">
    <location>
        <begin position="7"/>
        <end position="28"/>
    </location>
</feature>
<dbReference type="PANTHER" id="PTHR43823">
    <property type="entry name" value="SPORULATION PROTEIN YKVU"/>
    <property type="match status" value="1"/>
</dbReference>
<evidence type="ECO:0000256" key="6">
    <source>
        <dbReference type="ARBA" id="ARBA00022692"/>
    </source>
</evidence>
<feature type="transmembrane region" description="Helical" evidence="10">
    <location>
        <begin position="305"/>
        <end position="327"/>
    </location>
</feature>
<evidence type="ECO:0000256" key="5">
    <source>
        <dbReference type="ARBA" id="ARBA00022475"/>
    </source>
</evidence>
<comment type="similarity">
    <text evidence="2">Belongs to the multi antimicrobial extrusion (MATE) (TC 2.A.66.1) family. MepA subfamily.</text>
</comment>
<evidence type="ECO:0000256" key="1">
    <source>
        <dbReference type="ARBA" id="ARBA00004651"/>
    </source>
</evidence>
<feature type="transmembrane region" description="Helical" evidence="10">
    <location>
        <begin position="182"/>
        <end position="207"/>
    </location>
</feature>
<evidence type="ECO:0000256" key="10">
    <source>
        <dbReference type="SAM" id="Phobius"/>
    </source>
</evidence>
<evidence type="ECO:0000256" key="8">
    <source>
        <dbReference type="ARBA" id="ARBA00023136"/>
    </source>
</evidence>
<evidence type="ECO:0000256" key="9">
    <source>
        <dbReference type="ARBA" id="ARBA00023251"/>
    </source>
</evidence>
<evidence type="ECO:0000256" key="4">
    <source>
        <dbReference type="ARBA" id="ARBA00022448"/>
    </source>
</evidence>
<comment type="subcellular location">
    <subcellularLocation>
        <location evidence="1">Cell membrane</location>
        <topology evidence="1">Multi-pass membrane protein</topology>
    </subcellularLocation>
</comment>
<dbReference type="EMBL" id="JBHSHL010000005">
    <property type="protein sequence ID" value="MFC4803788.1"/>
    <property type="molecule type" value="Genomic_DNA"/>
</dbReference>
<feature type="transmembrane region" description="Helical" evidence="10">
    <location>
        <begin position="350"/>
        <end position="373"/>
    </location>
</feature>
<keyword evidence="7 10" id="KW-1133">Transmembrane helix</keyword>
<keyword evidence="4" id="KW-0813">Transport</keyword>
<keyword evidence="12" id="KW-1185">Reference proteome</keyword>
<feature type="transmembrane region" description="Helical" evidence="10">
    <location>
        <begin position="128"/>
        <end position="145"/>
    </location>
</feature>
<feature type="transmembrane region" description="Helical" evidence="10">
    <location>
        <begin position="48"/>
        <end position="73"/>
    </location>
</feature>
<accession>A0ABV9QHS3</accession>
<dbReference type="PIRSF" id="PIRSF006603">
    <property type="entry name" value="DinF"/>
    <property type="match status" value="1"/>
</dbReference>
<comment type="caution">
    <text evidence="11">The sequence shown here is derived from an EMBL/GenBank/DDBJ whole genome shotgun (WGS) entry which is preliminary data.</text>
</comment>
<sequence length="447" mass="50304">MTPVKKKFLSFVIPSIVAMWVFSIYTMVDGFFVSKYVGESSLSAVNLALPFVNTLFAISILFATGTSTLVGIALGEKNYERAEELFNLTVAAELISSVLLSIFCSLFLEEIVYFLGATTYLFKDVYTYLHIIVWFSPFFILSYHFEVLIKVDGFPKLATLGVVSSAVTNIVLDYLFVGVFDFGIAGAAWATGIAQMFSTLLFLYHFIFGNSKLNFKRTRWSFSTFPKIFSIGFGSFISEFSTGFTIFLYNHYILKILSQKALISYTVVSYINLFVFMTMVGLTQGMQPLVSYYYGKKEQAIYRKFLLFSVVGVAFLSLLFYGGSIFISDPVISLFISANEVSLFRDTKEALFWFAPSFLFIGFNTVISGYFASVGRAKEAFVISVARGFGFIWFALFITSLTKNPKLLWLSAFFSEVTTLLLALAILLPLLKRHPTPYREEAASRKI</sequence>
<gene>
    <name evidence="11" type="ORF">ACFO4R_01710</name>
</gene>
<feature type="transmembrane region" description="Helical" evidence="10">
    <location>
        <begin position="407"/>
        <end position="431"/>
    </location>
</feature>
<evidence type="ECO:0000256" key="2">
    <source>
        <dbReference type="ARBA" id="ARBA00008417"/>
    </source>
</evidence>
<feature type="transmembrane region" description="Helical" evidence="10">
    <location>
        <begin position="228"/>
        <end position="250"/>
    </location>
</feature>
<organism evidence="11 12">
    <name type="scientific">Filifactor villosus</name>
    <dbReference type="NCBI Taxonomy" id="29374"/>
    <lineage>
        <taxon>Bacteria</taxon>
        <taxon>Bacillati</taxon>
        <taxon>Bacillota</taxon>
        <taxon>Clostridia</taxon>
        <taxon>Peptostreptococcales</taxon>
        <taxon>Filifactoraceae</taxon>
        <taxon>Filifactor</taxon>
    </lineage>
</organism>
<dbReference type="InterPro" id="IPR045070">
    <property type="entry name" value="MATE_MepA-like"/>
</dbReference>
<protein>
    <recommendedName>
        <fullName evidence="3">Multidrug export protein MepA</fullName>
    </recommendedName>
</protein>
<keyword evidence="9" id="KW-0046">Antibiotic resistance</keyword>
<keyword evidence="6 10" id="KW-0812">Transmembrane</keyword>
<evidence type="ECO:0000256" key="3">
    <source>
        <dbReference type="ARBA" id="ARBA00022106"/>
    </source>
</evidence>
<evidence type="ECO:0000313" key="12">
    <source>
        <dbReference type="Proteomes" id="UP001595916"/>
    </source>
</evidence>
<dbReference type="Pfam" id="PF01554">
    <property type="entry name" value="MatE"/>
    <property type="match status" value="2"/>
</dbReference>
<keyword evidence="5" id="KW-1003">Cell membrane</keyword>
<evidence type="ECO:0000313" key="11">
    <source>
        <dbReference type="EMBL" id="MFC4803788.1"/>
    </source>
</evidence>
<dbReference type="RefSeq" id="WP_379787306.1">
    <property type="nucleotide sequence ID" value="NZ_JBHSHL010000005.1"/>
</dbReference>
<feature type="transmembrane region" description="Helical" evidence="10">
    <location>
        <begin position="380"/>
        <end position="401"/>
    </location>
</feature>
<reference evidence="12" key="1">
    <citation type="journal article" date="2019" name="Int. J. Syst. Evol. Microbiol.">
        <title>The Global Catalogue of Microorganisms (GCM) 10K type strain sequencing project: providing services to taxonomists for standard genome sequencing and annotation.</title>
        <authorList>
            <consortium name="The Broad Institute Genomics Platform"/>
            <consortium name="The Broad Institute Genome Sequencing Center for Infectious Disease"/>
            <person name="Wu L."/>
            <person name="Ma J."/>
        </authorList>
    </citation>
    <scope>NUCLEOTIDE SEQUENCE [LARGE SCALE GENOMIC DNA]</scope>
    <source>
        <strain evidence="12">CCUG 46385</strain>
    </source>
</reference>
<proteinExistence type="inferred from homology"/>
<dbReference type="Proteomes" id="UP001595916">
    <property type="component" value="Unassembled WGS sequence"/>
</dbReference>
<dbReference type="InterPro" id="IPR048279">
    <property type="entry name" value="MdtK-like"/>
</dbReference>
<feature type="transmembrane region" description="Helical" evidence="10">
    <location>
        <begin position="157"/>
        <end position="176"/>
    </location>
</feature>
<dbReference type="InterPro" id="IPR002528">
    <property type="entry name" value="MATE_fam"/>
</dbReference>
<dbReference type="CDD" id="cd13143">
    <property type="entry name" value="MATE_MepA_like"/>
    <property type="match status" value="1"/>
</dbReference>
<evidence type="ECO:0000256" key="7">
    <source>
        <dbReference type="ARBA" id="ARBA00022989"/>
    </source>
</evidence>
<dbReference type="PANTHER" id="PTHR43823:SF3">
    <property type="entry name" value="MULTIDRUG EXPORT PROTEIN MEPA"/>
    <property type="match status" value="1"/>
</dbReference>